<feature type="chain" id="PRO_5035421427" description="Cupredoxin" evidence="2">
    <location>
        <begin position="25"/>
        <end position="370"/>
    </location>
</feature>
<evidence type="ECO:0000313" key="3">
    <source>
        <dbReference type="EMBL" id="KAH8102939.1"/>
    </source>
</evidence>
<feature type="compositionally biased region" description="Pro residues" evidence="1">
    <location>
        <begin position="149"/>
        <end position="160"/>
    </location>
</feature>
<sequence>MFSIKFVSVIAAVLALSMAPVGRGVEHQVTVGGPGILKYDPQFVNAAIGDTVLFTFKQKNHTTTQSTFAVPCSPMEGGFDSGFIPVPDDNTAGPFPLARFTVKDTEPVWVYCRQANHCQQGMVFAINPGDKFAAFQATAMGQGTNPASVSPPPPSPPPTSVAPVTVTATVTVSGTQLSTTTYTTNAASATPSVSASIDHKVTVGASNSLIFSPANITANVGDTITFQFVQKNHTVTQSTFANPCTSLSQTSTSGQVGFDSGFMPVANAAATFPTFTIHVNDTSPIWAFCKQTAPVSHCAQGMVFSANAVESGPNNFAAFQEKAKSSSSTSGSGAPSPSNTAANAASASLAISYGGLAVAGVVALMSTMIL</sequence>
<dbReference type="PANTHER" id="PTHR34883:SF15">
    <property type="entry name" value="EXTRACELLULAR SERINE-RICH PROTEIN"/>
    <property type="match status" value="1"/>
</dbReference>
<evidence type="ECO:0008006" key="5">
    <source>
        <dbReference type="Google" id="ProtNLM"/>
    </source>
</evidence>
<protein>
    <recommendedName>
        <fullName evidence="5">Cupredoxin</fullName>
    </recommendedName>
</protein>
<dbReference type="EMBL" id="JAEVFJ010000008">
    <property type="protein sequence ID" value="KAH8102939.1"/>
    <property type="molecule type" value="Genomic_DNA"/>
</dbReference>
<reference evidence="3" key="1">
    <citation type="journal article" date="2021" name="New Phytol.">
        <title>Evolutionary innovations through gain and loss of genes in the ectomycorrhizal Boletales.</title>
        <authorList>
            <person name="Wu G."/>
            <person name="Miyauchi S."/>
            <person name="Morin E."/>
            <person name="Kuo A."/>
            <person name="Drula E."/>
            <person name="Varga T."/>
            <person name="Kohler A."/>
            <person name="Feng B."/>
            <person name="Cao Y."/>
            <person name="Lipzen A."/>
            <person name="Daum C."/>
            <person name="Hundley H."/>
            <person name="Pangilinan J."/>
            <person name="Johnson J."/>
            <person name="Barry K."/>
            <person name="LaButti K."/>
            <person name="Ng V."/>
            <person name="Ahrendt S."/>
            <person name="Min B."/>
            <person name="Choi I.G."/>
            <person name="Park H."/>
            <person name="Plett J.M."/>
            <person name="Magnuson J."/>
            <person name="Spatafora J.W."/>
            <person name="Nagy L.G."/>
            <person name="Henrissat B."/>
            <person name="Grigoriev I.V."/>
            <person name="Yang Z.L."/>
            <person name="Xu J."/>
            <person name="Martin F.M."/>
        </authorList>
    </citation>
    <scope>NUCLEOTIDE SEQUENCE</scope>
    <source>
        <strain evidence="3">KKN 215</strain>
    </source>
</reference>
<accession>A0A8K0XRX0</accession>
<dbReference type="InterPro" id="IPR052953">
    <property type="entry name" value="Ser-rich/MCO-related"/>
</dbReference>
<keyword evidence="2" id="KW-0732">Signal</keyword>
<dbReference type="CDD" id="cd00920">
    <property type="entry name" value="Cupredoxin"/>
    <property type="match status" value="2"/>
</dbReference>
<gene>
    <name evidence="3" type="ORF">BXZ70DRAFT_985935</name>
</gene>
<name>A0A8K0XRX0_9AGAR</name>
<dbReference type="InterPro" id="IPR008972">
    <property type="entry name" value="Cupredoxin"/>
</dbReference>
<dbReference type="AlphaFoldDB" id="A0A8K0XRX0"/>
<dbReference type="Proteomes" id="UP000813824">
    <property type="component" value="Unassembled WGS sequence"/>
</dbReference>
<comment type="caution">
    <text evidence="3">The sequence shown here is derived from an EMBL/GenBank/DDBJ whole genome shotgun (WGS) entry which is preliminary data.</text>
</comment>
<evidence type="ECO:0000313" key="4">
    <source>
        <dbReference type="Proteomes" id="UP000813824"/>
    </source>
</evidence>
<keyword evidence="4" id="KW-1185">Reference proteome</keyword>
<feature type="signal peptide" evidence="2">
    <location>
        <begin position="1"/>
        <end position="24"/>
    </location>
</feature>
<organism evidence="3 4">
    <name type="scientific">Cristinia sonorae</name>
    <dbReference type="NCBI Taxonomy" id="1940300"/>
    <lineage>
        <taxon>Eukaryota</taxon>
        <taxon>Fungi</taxon>
        <taxon>Dikarya</taxon>
        <taxon>Basidiomycota</taxon>
        <taxon>Agaricomycotina</taxon>
        <taxon>Agaricomycetes</taxon>
        <taxon>Agaricomycetidae</taxon>
        <taxon>Agaricales</taxon>
        <taxon>Pleurotineae</taxon>
        <taxon>Stephanosporaceae</taxon>
        <taxon>Cristinia</taxon>
    </lineage>
</organism>
<evidence type="ECO:0000256" key="1">
    <source>
        <dbReference type="SAM" id="MobiDB-lite"/>
    </source>
</evidence>
<dbReference type="Gene3D" id="2.60.40.420">
    <property type="entry name" value="Cupredoxins - blue copper proteins"/>
    <property type="match status" value="2"/>
</dbReference>
<proteinExistence type="predicted"/>
<dbReference type="OrthoDB" id="1921208at2759"/>
<evidence type="ECO:0000256" key="2">
    <source>
        <dbReference type="SAM" id="SignalP"/>
    </source>
</evidence>
<feature type="region of interest" description="Disordered" evidence="1">
    <location>
        <begin position="142"/>
        <end position="161"/>
    </location>
</feature>
<dbReference type="PANTHER" id="PTHR34883">
    <property type="entry name" value="SERINE-RICH PROTEIN, PUTATIVE-RELATED-RELATED"/>
    <property type="match status" value="1"/>
</dbReference>
<dbReference type="SUPFAM" id="SSF49503">
    <property type="entry name" value="Cupredoxins"/>
    <property type="match status" value="2"/>
</dbReference>